<dbReference type="GO" id="GO:0016491">
    <property type="term" value="F:oxidoreductase activity"/>
    <property type="evidence" value="ECO:0007669"/>
    <property type="project" value="InterPro"/>
</dbReference>
<name>A0A6N2AVG1_SOLCI</name>
<feature type="domain" description="Berberine/berberine-like" evidence="3">
    <location>
        <begin position="12"/>
        <end position="71"/>
    </location>
</feature>
<dbReference type="InterPro" id="IPR016169">
    <property type="entry name" value="FAD-bd_PCMH_sub2"/>
</dbReference>
<dbReference type="Gene3D" id="3.30.465.10">
    <property type="match status" value="1"/>
</dbReference>
<organism evidence="4">
    <name type="scientific">Solanum chilense</name>
    <name type="common">Tomato</name>
    <name type="synonym">Lycopersicon chilense</name>
    <dbReference type="NCBI Taxonomy" id="4083"/>
    <lineage>
        <taxon>Eukaryota</taxon>
        <taxon>Viridiplantae</taxon>
        <taxon>Streptophyta</taxon>
        <taxon>Embryophyta</taxon>
        <taxon>Tracheophyta</taxon>
        <taxon>Spermatophyta</taxon>
        <taxon>Magnoliopsida</taxon>
        <taxon>eudicotyledons</taxon>
        <taxon>Gunneridae</taxon>
        <taxon>Pentapetalae</taxon>
        <taxon>asterids</taxon>
        <taxon>lamiids</taxon>
        <taxon>Solanales</taxon>
        <taxon>Solanaceae</taxon>
        <taxon>Solanoideae</taxon>
        <taxon>Solaneae</taxon>
        <taxon>Solanum</taxon>
        <taxon>Solanum subgen. Lycopersicon</taxon>
    </lineage>
</organism>
<evidence type="ECO:0000256" key="1">
    <source>
        <dbReference type="ARBA" id="ARBA00022630"/>
    </source>
</evidence>
<dbReference type="AlphaFoldDB" id="A0A6N2AVG1"/>
<dbReference type="InterPro" id="IPR012951">
    <property type="entry name" value="BBE"/>
</dbReference>
<keyword evidence="2" id="KW-0274">FAD</keyword>
<dbReference type="EMBL" id="RXGB01006520">
    <property type="protein sequence ID" value="TMW86415.1"/>
    <property type="molecule type" value="Genomic_DNA"/>
</dbReference>
<evidence type="ECO:0000256" key="2">
    <source>
        <dbReference type="ARBA" id="ARBA00022827"/>
    </source>
</evidence>
<dbReference type="Pfam" id="PF08031">
    <property type="entry name" value="BBE"/>
    <property type="match status" value="1"/>
</dbReference>
<sequence length="75" mass="8724">MEPYVSNSPRAAYLNYRDLDFGINQQGNDSSYRQAIITWGTKYFKSNFQRLAKAKHQIDPNNFFTNEQSIPPLCC</sequence>
<evidence type="ECO:0000259" key="3">
    <source>
        <dbReference type="Pfam" id="PF08031"/>
    </source>
</evidence>
<keyword evidence="1" id="KW-0285">Flavoprotein</keyword>
<evidence type="ECO:0000313" key="4">
    <source>
        <dbReference type="EMBL" id="TMW86415.1"/>
    </source>
</evidence>
<dbReference type="GO" id="GO:0050660">
    <property type="term" value="F:flavin adenine dinucleotide binding"/>
    <property type="evidence" value="ECO:0007669"/>
    <property type="project" value="InterPro"/>
</dbReference>
<gene>
    <name evidence="4" type="ORF">EJD97_021415</name>
</gene>
<protein>
    <recommendedName>
        <fullName evidence="3">Berberine/berberine-like domain-containing protein</fullName>
    </recommendedName>
</protein>
<reference evidence="4" key="1">
    <citation type="submission" date="2019-05" db="EMBL/GenBank/DDBJ databases">
        <title>The de novo reference genome and transcriptome assemblies of the wild tomato species Solanum chilense.</title>
        <authorList>
            <person name="Stam R."/>
            <person name="Nosenko T."/>
            <person name="Hoerger A.C."/>
            <person name="Stephan W."/>
            <person name="Seidel M.A."/>
            <person name="Kuhn J.M.M."/>
            <person name="Haberer G."/>
            <person name="Tellier A."/>
        </authorList>
    </citation>
    <scope>NUCLEOTIDE SEQUENCE</scope>
    <source>
        <tissue evidence="4">Mature leaves</tissue>
    </source>
</reference>
<accession>A0A6N2AVG1</accession>
<comment type="caution">
    <text evidence="4">The sequence shown here is derived from an EMBL/GenBank/DDBJ whole genome shotgun (WGS) entry which is preliminary data.</text>
</comment>
<dbReference type="PANTHER" id="PTHR32448">
    <property type="entry name" value="OS08G0158400 PROTEIN"/>
    <property type="match status" value="1"/>
</dbReference>
<proteinExistence type="predicted"/>